<dbReference type="AlphaFoldDB" id="A0A348WMX2"/>
<gene>
    <name evidence="1" type="ORF">DCR58_03755</name>
</gene>
<dbReference type="Proteomes" id="UP000262878">
    <property type="component" value="Unassembled WGS sequence"/>
</dbReference>
<accession>A0A348WMX2</accession>
<dbReference type="STRING" id="314276.OS145_08773"/>
<reference evidence="1 2" key="1">
    <citation type="journal article" date="2018" name="Nat. Biotechnol.">
        <title>A standardized bacterial taxonomy based on genome phylogeny substantially revises the tree of life.</title>
        <authorList>
            <person name="Parks D.H."/>
            <person name="Chuvochina M."/>
            <person name="Waite D.W."/>
            <person name="Rinke C."/>
            <person name="Skarshewski A."/>
            <person name="Chaumeil P.A."/>
            <person name="Hugenholtz P."/>
        </authorList>
    </citation>
    <scope>NUCLEOTIDE SEQUENCE [LARGE SCALE GENOMIC DNA]</scope>
    <source>
        <strain evidence="1">UBA9360</strain>
    </source>
</reference>
<sequence>MNSKLLKLYFSREQKADVVDCLLQIDALSGFSLYEIDGFSRRHERYDIAEQIRGARRMLAAEVVCNEHDLTEIRAALQRLNFKEPIRFTLHPIEAMGHLI</sequence>
<evidence type="ECO:0000313" key="1">
    <source>
        <dbReference type="EMBL" id="HAR55884.1"/>
    </source>
</evidence>
<proteinExistence type="predicted"/>
<comment type="caution">
    <text evidence="1">The sequence shown here is derived from an EMBL/GenBank/DDBJ whole genome shotgun (WGS) entry which is preliminary data.</text>
</comment>
<protein>
    <submittedName>
        <fullName evidence="1">DUF3240 domain-containing protein</fullName>
    </submittedName>
</protein>
<dbReference type="Pfam" id="PF11582">
    <property type="entry name" value="DUF3240"/>
    <property type="match status" value="1"/>
</dbReference>
<dbReference type="EMBL" id="DMUP01000083">
    <property type="protein sequence ID" value="HAR55884.1"/>
    <property type="molecule type" value="Genomic_DNA"/>
</dbReference>
<dbReference type="InterPro" id="IPR021634">
    <property type="entry name" value="DUF3240"/>
</dbReference>
<dbReference type="RefSeq" id="WP_006954512.1">
    <property type="nucleotide sequence ID" value="NZ_DAIRLQ010000024.1"/>
</dbReference>
<dbReference type="Gene3D" id="3.30.70.120">
    <property type="match status" value="1"/>
</dbReference>
<dbReference type="InterPro" id="IPR015867">
    <property type="entry name" value="N-reg_PII/ATP_PRibTrfase_C"/>
</dbReference>
<name>A0A348WMX2_9GAMM</name>
<evidence type="ECO:0000313" key="2">
    <source>
        <dbReference type="Proteomes" id="UP000262878"/>
    </source>
</evidence>
<organism evidence="1 2">
    <name type="scientific">Idiomarina baltica</name>
    <dbReference type="NCBI Taxonomy" id="190892"/>
    <lineage>
        <taxon>Bacteria</taxon>
        <taxon>Pseudomonadati</taxon>
        <taxon>Pseudomonadota</taxon>
        <taxon>Gammaproteobacteria</taxon>
        <taxon>Alteromonadales</taxon>
        <taxon>Idiomarinaceae</taxon>
        <taxon>Idiomarina</taxon>
    </lineage>
</organism>